<feature type="non-terminal residue" evidence="1">
    <location>
        <position position="1"/>
    </location>
</feature>
<reference evidence="1" key="1">
    <citation type="submission" date="2021-02" db="EMBL/GenBank/DDBJ databases">
        <authorList>
            <person name="Nowell W R."/>
        </authorList>
    </citation>
    <scope>NUCLEOTIDE SEQUENCE</scope>
</reference>
<accession>A0A8S2RXI5</accession>
<sequence length="35" mass="4210">MPIRKQDAYQALELLEQYYNRLDGQQDKQLKIAID</sequence>
<proteinExistence type="predicted"/>
<dbReference type="InterPro" id="IPR036892">
    <property type="entry name" value="L27_dom_sf"/>
</dbReference>
<evidence type="ECO:0000313" key="2">
    <source>
        <dbReference type="Proteomes" id="UP000681720"/>
    </source>
</evidence>
<protein>
    <submittedName>
        <fullName evidence="1">Uncharacterized protein</fullName>
    </submittedName>
</protein>
<name>A0A8S2RXI5_9BILA</name>
<evidence type="ECO:0000313" key="1">
    <source>
        <dbReference type="EMBL" id="CAF4185120.1"/>
    </source>
</evidence>
<organism evidence="1 2">
    <name type="scientific">Rotaria magnacalcarata</name>
    <dbReference type="NCBI Taxonomy" id="392030"/>
    <lineage>
        <taxon>Eukaryota</taxon>
        <taxon>Metazoa</taxon>
        <taxon>Spiralia</taxon>
        <taxon>Gnathifera</taxon>
        <taxon>Rotifera</taxon>
        <taxon>Eurotatoria</taxon>
        <taxon>Bdelloidea</taxon>
        <taxon>Philodinida</taxon>
        <taxon>Philodinidae</taxon>
        <taxon>Rotaria</taxon>
    </lineage>
</organism>
<dbReference type="AlphaFoldDB" id="A0A8S2RXI5"/>
<comment type="caution">
    <text evidence="1">The sequence shown here is derived from an EMBL/GenBank/DDBJ whole genome shotgun (WGS) entry which is preliminary data.</text>
</comment>
<gene>
    <name evidence="1" type="ORF">GIL414_LOCUS20962</name>
</gene>
<dbReference type="EMBL" id="CAJOBJ010016039">
    <property type="protein sequence ID" value="CAF4185120.1"/>
    <property type="molecule type" value="Genomic_DNA"/>
</dbReference>
<dbReference type="Gene3D" id="1.10.287.470">
    <property type="entry name" value="Helix hairpin bin"/>
    <property type="match status" value="1"/>
</dbReference>
<dbReference type="Proteomes" id="UP000681720">
    <property type="component" value="Unassembled WGS sequence"/>
</dbReference>
<dbReference type="SUPFAM" id="SSF101288">
    <property type="entry name" value="L27 domain"/>
    <property type="match status" value="1"/>
</dbReference>